<dbReference type="SMART" id="SM00066">
    <property type="entry name" value="GAL4"/>
    <property type="match status" value="1"/>
</dbReference>
<name>A0ABR4J1G5_9EURO</name>
<evidence type="ECO:0000256" key="2">
    <source>
        <dbReference type="ARBA" id="ARBA00023015"/>
    </source>
</evidence>
<protein>
    <submittedName>
        <fullName evidence="8">Fungal-specific transcription factor domain-containing protein</fullName>
    </submittedName>
</protein>
<keyword evidence="4" id="KW-0804">Transcription</keyword>
<evidence type="ECO:0000313" key="8">
    <source>
        <dbReference type="EMBL" id="KAL2833898.1"/>
    </source>
</evidence>
<gene>
    <name evidence="8" type="ORF">BDW59DRAFT_64734</name>
</gene>
<keyword evidence="9" id="KW-1185">Reference proteome</keyword>
<proteinExistence type="predicted"/>
<accession>A0ABR4J1G5</accession>
<dbReference type="Proteomes" id="UP001610335">
    <property type="component" value="Unassembled WGS sequence"/>
</dbReference>
<dbReference type="PANTHER" id="PTHR47424:SF12">
    <property type="entry name" value="TRANSCRIPTION FACTOR ASQA"/>
    <property type="match status" value="1"/>
</dbReference>
<dbReference type="InterPro" id="IPR036864">
    <property type="entry name" value="Zn2-C6_fun-type_DNA-bd_sf"/>
</dbReference>
<dbReference type="PROSITE" id="PS50048">
    <property type="entry name" value="ZN2_CY6_FUNGAL_2"/>
    <property type="match status" value="1"/>
</dbReference>
<dbReference type="Pfam" id="PF04082">
    <property type="entry name" value="Fungal_trans"/>
    <property type="match status" value="1"/>
</dbReference>
<keyword evidence="1" id="KW-0479">Metal-binding</keyword>
<dbReference type="PROSITE" id="PS00463">
    <property type="entry name" value="ZN2_CY6_FUNGAL_1"/>
    <property type="match status" value="1"/>
</dbReference>
<keyword evidence="5" id="KW-0539">Nucleus</keyword>
<feature type="region of interest" description="Disordered" evidence="6">
    <location>
        <begin position="90"/>
        <end position="117"/>
    </location>
</feature>
<evidence type="ECO:0000256" key="5">
    <source>
        <dbReference type="ARBA" id="ARBA00023242"/>
    </source>
</evidence>
<dbReference type="InterPro" id="IPR001138">
    <property type="entry name" value="Zn2Cys6_DnaBD"/>
</dbReference>
<feature type="domain" description="Zn(2)-C6 fungal-type" evidence="7">
    <location>
        <begin position="28"/>
        <end position="55"/>
    </location>
</feature>
<organism evidence="8 9">
    <name type="scientific">Aspergillus cavernicola</name>
    <dbReference type="NCBI Taxonomy" id="176166"/>
    <lineage>
        <taxon>Eukaryota</taxon>
        <taxon>Fungi</taxon>
        <taxon>Dikarya</taxon>
        <taxon>Ascomycota</taxon>
        <taxon>Pezizomycotina</taxon>
        <taxon>Eurotiomycetes</taxon>
        <taxon>Eurotiomycetidae</taxon>
        <taxon>Eurotiales</taxon>
        <taxon>Aspergillaceae</taxon>
        <taxon>Aspergillus</taxon>
        <taxon>Aspergillus subgen. Nidulantes</taxon>
    </lineage>
</organism>
<evidence type="ECO:0000313" key="9">
    <source>
        <dbReference type="Proteomes" id="UP001610335"/>
    </source>
</evidence>
<evidence type="ECO:0000256" key="1">
    <source>
        <dbReference type="ARBA" id="ARBA00022723"/>
    </source>
</evidence>
<dbReference type="SMART" id="SM00906">
    <property type="entry name" value="Fungal_trans"/>
    <property type="match status" value="1"/>
</dbReference>
<evidence type="ECO:0000259" key="7">
    <source>
        <dbReference type="PROSITE" id="PS50048"/>
    </source>
</evidence>
<dbReference type="Gene3D" id="4.10.240.10">
    <property type="entry name" value="Zn(2)-C6 fungal-type DNA-binding domain"/>
    <property type="match status" value="1"/>
</dbReference>
<dbReference type="Pfam" id="PF00172">
    <property type="entry name" value="Zn_clus"/>
    <property type="match status" value="1"/>
</dbReference>
<dbReference type="InterPro" id="IPR007219">
    <property type="entry name" value="XnlR_reg_dom"/>
</dbReference>
<evidence type="ECO:0000256" key="3">
    <source>
        <dbReference type="ARBA" id="ARBA00023125"/>
    </source>
</evidence>
<dbReference type="InterPro" id="IPR051127">
    <property type="entry name" value="Fungal_SecMet_Regulators"/>
</dbReference>
<keyword evidence="2" id="KW-0805">Transcription regulation</keyword>
<dbReference type="PANTHER" id="PTHR47424">
    <property type="entry name" value="REGULATORY PROTEIN GAL4"/>
    <property type="match status" value="1"/>
</dbReference>
<sequence length="731" mass="81126">MAPPTFIVNLPPSGPGSQARKRNQVTRACNWCRVHRLKCDAEFPCNNCESKGLQCNNDRLSKSLTLPQAHREIEKLKNRVANLEVQLQNERAARPATPRLDTPSTADDSPGYSAADFGHSGSQKVWEGIQISTARSPNKTWYGASSLFFFIGGINRFLTTALKQTHSTRGMLPDSATMLLDGPAAAFDSDQTGQPVALTDDPIRGGESLTSMQEEYFLNLFWESYYPSCPILDECDFKEHYQSLWATSDKERKPSALVDIVLAVCMQYGMARQPGGRQALTAAARGNINDTDSTIAGRWHYRRCLTLLSGETESPTLSTLQVHILCSVYLCYAGFLNMSDNASALAVRTAFMLGMHIEPPQSMPRRERQLRIRVWWTLYALESNRCMKLGRPFTLHESTSSCTLPADDREIAGLSGSSFAPIGAHVTWLTWNLHRVKLLMVARKAYTSFYSKPPDRVTLGDAKPITKAMDAWLKNVPEALKTSRQGGIPFSTDRSPLQIEQFTPVWVQRERLLLELMYHNLCLNLYRSSICFTLAGAPVEITEHPASKCAAHAMALTNIIHQVLDMTSILNGWHEAFQWQWNAAMTLVGFVLAFPRSASTWAARITIDLSVSVFEHFGNSFAVAVNAATIMRDLIKKVDLLTEENLRKGNSTGPELMLPAPALTPNGSTNYETFMNSASSNPIMEWPLNLGGETTAEIGGILGHSIDISAETLTDIDWSNLNGSFFDQWAL</sequence>
<dbReference type="CDD" id="cd12148">
    <property type="entry name" value="fungal_TF_MHR"/>
    <property type="match status" value="1"/>
</dbReference>
<keyword evidence="3" id="KW-0238">DNA-binding</keyword>
<dbReference type="CDD" id="cd00067">
    <property type="entry name" value="GAL4"/>
    <property type="match status" value="1"/>
</dbReference>
<evidence type="ECO:0000256" key="6">
    <source>
        <dbReference type="SAM" id="MobiDB-lite"/>
    </source>
</evidence>
<reference evidence="8 9" key="1">
    <citation type="submission" date="2024-07" db="EMBL/GenBank/DDBJ databases">
        <title>Section-level genome sequencing and comparative genomics of Aspergillus sections Usti and Cavernicolus.</title>
        <authorList>
            <consortium name="Lawrence Berkeley National Laboratory"/>
            <person name="Nybo J.L."/>
            <person name="Vesth T.C."/>
            <person name="Theobald S."/>
            <person name="Frisvad J.C."/>
            <person name="Larsen T.O."/>
            <person name="Kjaerboelling I."/>
            <person name="Rothschild-Mancinelli K."/>
            <person name="Lyhne E.K."/>
            <person name="Kogle M.E."/>
            <person name="Barry K."/>
            <person name="Clum A."/>
            <person name="Na H."/>
            <person name="Ledsgaard L."/>
            <person name="Lin J."/>
            <person name="Lipzen A."/>
            <person name="Kuo A."/>
            <person name="Riley R."/>
            <person name="Mondo S."/>
            <person name="LaButti K."/>
            <person name="Haridas S."/>
            <person name="Pangalinan J."/>
            <person name="Salamov A.A."/>
            <person name="Simmons B.A."/>
            <person name="Magnuson J.K."/>
            <person name="Chen J."/>
            <person name="Drula E."/>
            <person name="Henrissat B."/>
            <person name="Wiebenga A."/>
            <person name="Lubbers R.J."/>
            <person name="Gomes A.C."/>
            <person name="Makela M.R."/>
            <person name="Stajich J."/>
            <person name="Grigoriev I.V."/>
            <person name="Mortensen U.H."/>
            <person name="De vries R.P."/>
            <person name="Baker S.E."/>
            <person name="Andersen M.R."/>
        </authorList>
    </citation>
    <scope>NUCLEOTIDE SEQUENCE [LARGE SCALE GENOMIC DNA]</scope>
    <source>
        <strain evidence="8 9">CBS 600.67</strain>
    </source>
</reference>
<evidence type="ECO:0000256" key="4">
    <source>
        <dbReference type="ARBA" id="ARBA00023163"/>
    </source>
</evidence>
<dbReference type="SUPFAM" id="SSF57701">
    <property type="entry name" value="Zn2/Cys6 DNA-binding domain"/>
    <property type="match status" value="1"/>
</dbReference>
<dbReference type="EMBL" id="JBFXLS010000003">
    <property type="protein sequence ID" value="KAL2833898.1"/>
    <property type="molecule type" value="Genomic_DNA"/>
</dbReference>
<comment type="caution">
    <text evidence="8">The sequence shown here is derived from an EMBL/GenBank/DDBJ whole genome shotgun (WGS) entry which is preliminary data.</text>
</comment>